<evidence type="ECO:0000313" key="11">
    <source>
        <dbReference type="Proteomes" id="UP000224634"/>
    </source>
</evidence>
<feature type="transmembrane region" description="Helical" evidence="8">
    <location>
        <begin position="413"/>
        <end position="432"/>
    </location>
</feature>
<gene>
    <name evidence="10" type="ORF">AJ80_01952</name>
</gene>
<organism evidence="10 11">
    <name type="scientific">Polytolypa hystricis (strain UAMH7299)</name>
    <dbReference type="NCBI Taxonomy" id="1447883"/>
    <lineage>
        <taxon>Eukaryota</taxon>
        <taxon>Fungi</taxon>
        <taxon>Dikarya</taxon>
        <taxon>Ascomycota</taxon>
        <taxon>Pezizomycotina</taxon>
        <taxon>Eurotiomycetes</taxon>
        <taxon>Eurotiomycetidae</taxon>
        <taxon>Onygenales</taxon>
        <taxon>Onygenales incertae sedis</taxon>
        <taxon>Polytolypa</taxon>
    </lineage>
</organism>
<dbReference type="SUPFAM" id="SSF103473">
    <property type="entry name" value="MFS general substrate transporter"/>
    <property type="match status" value="2"/>
</dbReference>
<keyword evidence="3" id="KW-0813">Transport</keyword>
<protein>
    <recommendedName>
        <fullName evidence="9">Major facilitator superfamily (MFS) profile domain-containing protein</fullName>
    </recommendedName>
</protein>
<dbReference type="FunFam" id="1.20.1250.20:FF:000284">
    <property type="entry name" value="Siderophore iron transporter mirB"/>
    <property type="match status" value="1"/>
</dbReference>
<evidence type="ECO:0000256" key="1">
    <source>
        <dbReference type="ARBA" id="ARBA00004141"/>
    </source>
</evidence>
<feature type="transmembrane region" description="Helical" evidence="8">
    <location>
        <begin position="438"/>
        <end position="459"/>
    </location>
</feature>
<feature type="transmembrane region" description="Helical" evidence="8">
    <location>
        <begin position="164"/>
        <end position="181"/>
    </location>
</feature>
<comment type="similarity">
    <text evidence="2">Belongs to the major facilitator superfamily.</text>
</comment>
<proteinExistence type="inferred from homology"/>
<name>A0A2B7YZQ7_POLH7</name>
<dbReference type="InterPro" id="IPR020846">
    <property type="entry name" value="MFS_dom"/>
</dbReference>
<keyword evidence="6 8" id="KW-0472">Membrane</keyword>
<comment type="caution">
    <text evidence="10">The sequence shown here is derived from an EMBL/GenBank/DDBJ whole genome shotgun (WGS) entry which is preliminary data.</text>
</comment>
<dbReference type="GO" id="GO:0005886">
    <property type="term" value="C:plasma membrane"/>
    <property type="evidence" value="ECO:0007669"/>
    <property type="project" value="TreeGrafter"/>
</dbReference>
<feature type="transmembrane region" description="Helical" evidence="8">
    <location>
        <begin position="193"/>
        <end position="215"/>
    </location>
</feature>
<keyword evidence="4 8" id="KW-0812">Transmembrane</keyword>
<dbReference type="PANTHER" id="PTHR23501">
    <property type="entry name" value="MAJOR FACILITATOR SUPERFAMILY"/>
    <property type="match status" value="1"/>
</dbReference>
<feature type="transmembrane region" description="Helical" evidence="8">
    <location>
        <begin position="383"/>
        <end position="401"/>
    </location>
</feature>
<accession>A0A2B7YZQ7</accession>
<evidence type="ECO:0000256" key="5">
    <source>
        <dbReference type="ARBA" id="ARBA00022989"/>
    </source>
</evidence>
<evidence type="ECO:0000256" key="7">
    <source>
        <dbReference type="SAM" id="MobiDB-lite"/>
    </source>
</evidence>
<dbReference type="OrthoDB" id="4078873at2759"/>
<feature type="transmembrane region" description="Helical" evidence="8">
    <location>
        <begin position="278"/>
        <end position="297"/>
    </location>
</feature>
<evidence type="ECO:0000256" key="8">
    <source>
        <dbReference type="SAM" id="Phobius"/>
    </source>
</evidence>
<evidence type="ECO:0000256" key="3">
    <source>
        <dbReference type="ARBA" id="ARBA00022448"/>
    </source>
</evidence>
<feature type="transmembrane region" description="Helical" evidence="8">
    <location>
        <begin position="309"/>
        <end position="327"/>
    </location>
</feature>
<evidence type="ECO:0000259" key="9">
    <source>
        <dbReference type="PROSITE" id="PS50850"/>
    </source>
</evidence>
<feature type="transmembrane region" description="Helical" evidence="8">
    <location>
        <begin position="135"/>
        <end position="152"/>
    </location>
</feature>
<dbReference type="EMBL" id="PDNA01000017">
    <property type="protein sequence ID" value="PGH26453.1"/>
    <property type="molecule type" value="Genomic_DNA"/>
</dbReference>
<dbReference type="PANTHER" id="PTHR23501:SF107">
    <property type="entry name" value="TRANSPORTER, PUTATIVE (AFU_ORTHOLOGUE AFUA_7G04730)-RELATED"/>
    <property type="match status" value="1"/>
</dbReference>
<dbReference type="Proteomes" id="UP000224634">
    <property type="component" value="Unassembled WGS sequence"/>
</dbReference>
<feature type="transmembrane region" description="Helical" evidence="8">
    <location>
        <begin position="551"/>
        <end position="571"/>
    </location>
</feature>
<evidence type="ECO:0000256" key="6">
    <source>
        <dbReference type="ARBA" id="ARBA00023136"/>
    </source>
</evidence>
<evidence type="ECO:0000313" key="10">
    <source>
        <dbReference type="EMBL" id="PGH26453.1"/>
    </source>
</evidence>
<dbReference type="GO" id="GO:0022857">
    <property type="term" value="F:transmembrane transporter activity"/>
    <property type="evidence" value="ECO:0007669"/>
    <property type="project" value="InterPro"/>
</dbReference>
<feature type="transmembrane region" description="Helical" evidence="8">
    <location>
        <begin position="66"/>
        <end position="84"/>
    </location>
</feature>
<evidence type="ECO:0000256" key="4">
    <source>
        <dbReference type="ARBA" id="ARBA00022692"/>
    </source>
</evidence>
<reference evidence="10 11" key="1">
    <citation type="submission" date="2017-10" db="EMBL/GenBank/DDBJ databases">
        <title>Comparative genomics in systemic dimorphic fungi from Ajellomycetaceae.</title>
        <authorList>
            <person name="Munoz J.F."/>
            <person name="Mcewen J.G."/>
            <person name="Clay O.K."/>
            <person name="Cuomo C.A."/>
        </authorList>
    </citation>
    <scope>NUCLEOTIDE SEQUENCE [LARGE SCALE GENOMIC DNA]</scope>
    <source>
        <strain evidence="10 11">UAMH7299</strain>
    </source>
</reference>
<dbReference type="PROSITE" id="PS50850">
    <property type="entry name" value="MFS"/>
    <property type="match status" value="1"/>
</dbReference>
<feature type="transmembrane region" description="Helical" evidence="8">
    <location>
        <begin position="221"/>
        <end position="244"/>
    </location>
</feature>
<dbReference type="STRING" id="1447883.A0A2B7YZQ7"/>
<feature type="domain" description="Major facilitator superfamily (MFS) profile" evidence="9">
    <location>
        <begin position="66"/>
        <end position="574"/>
    </location>
</feature>
<dbReference type="InterPro" id="IPR036259">
    <property type="entry name" value="MFS_trans_sf"/>
</dbReference>
<keyword evidence="11" id="KW-1185">Reference proteome</keyword>
<sequence length="587" mass="64266">MGFMAKIFRKESNPAAMGDAEKDSRSSSSDEPTPDMNDSSSDTSSEDVDDGVKQAQAIAAAWSKRSLFSAYAGIFLVFLMSSLIQQVSSNLTPYVTSAFSKHSLLATTSIMSSIIGAVAKLPIAKIINLWGRAEGYIVMVTLCTIGLIMMALCNGVETYAAAQVFYWIGYNGIVYVLDIFLADTSSLKNRGWLFAFTQSPFIVTTFAGPALAQAFHQSIGFRWAFGIFSIATPLTSLPVVAIFLRSRRKAEKMGYLRRQRSGRTAWESIKHYFVQFDVIGMIFIIAGFGLFLLPFSLATYQNAGWKSPAIISMLVIGFSCFIAFFVWERYGATASFAPFHLLRNPTVSGGCLLSATAFLSFYCWDYFFISYLQVVYDQSIRNAGYIANIFSIGGCIWALVIGGVVRYTGRFKWLAMCFIPLQMLGVGLMIYFRQPGSPIGFIIMNQVFIAISAGTIQICEQVAVMAAASHNDVAVVLAFLGLFSNLGGAIGQAISGAIWTHTVPGQLVKNLPESAKAEALKIYASLTTQLSYRMGSPERQAIIASYAHGQRIMLCVGLGVLCFAFVWVAMWKNIQLKNVKQVKGNVV</sequence>
<feature type="region of interest" description="Disordered" evidence="7">
    <location>
        <begin position="1"/>
        <end position="48"/>
    </location>
</feature>
<evidence type="ECO:0000256" key="2">
    <source>
        <dbReference type="ARBA" id="ARBA00008335"/>
    </source>
</evidence>
<dbReference type="Pfam" id="PF07690">
    <property type="entry name" value="MFS_1"/>
    <property type="match status" value="1"/>
</dbReference>
<feature type="transmembrane region" description="Helical" evidence="8">
    <location>
        <begin position="104"/>
        <end position="123"/>
    </location>
</feature>
<feature type="transmembrane region" description="Helical" evidence="8">
    <location>
        <begin position="347"/>
        <end position="371"/>
    </location>
</feature>
<keyword evidence="5 8" id="KW-1133">Transmembrane helix</keyword>
<dbReference type="InterPro" id="IPR011701">
    <property type="entry name" value="MFS"/>
</dbReference>
<dbReference type="AlphaFoldDB" id="A0A2B7YZQ7"/>
<dbReference type="Gene3D" id="1.20.1250.20">
    <property type="entry name" value="MFS general substrate transporter like domains"/>
    <property type="match status" value="2"/>
</dbReference>
<comment type="subcellular location">
    <subcellularLocation>
        <location evidence="1">Membrane</location>
        <topology evidence="1">Multi-pass membrane protein</topology>
    </subcellularLocation>
</comment>
<feature type="transmembrane region" description="Helical" evidence="8">
    <location>
        <begin position="471"/>
        <end position="494"/>
    </location>
</feature>